<gene>
    <name evidence="2" type="ORF">RM698_14060</name>
</gene>
<name>A0ABU2R1Q0_9ACTN</name>
<evidence type="ECO:0000313" key="3">
    <source>
        <dbReference type="Proteomes" id="UP001183610"/>
    </source>
</evidence>
<dbReference type="RefSeq" id="WP_010270375.1">
    <property type="nucleotide sequence ID" value="NZ_JAVRET010000027.1"/>
</dbReference>
<dbReference type="EMBL" id="JAVRET010000027">
    <property type="protein sequence ID" value="MDT0410176.1"/>
    <property type="molecule type" value="Genomic_DNA"/>
</dbReference>
<proteinExistence type="predicted"/>
<sequence length="47" mass="5032">MNSTWGNMKVSYTHSTSGTPDGRARGIITAYCLNDCGCFAAEEKASK</sequence>
<reference evidence="3" key="1">
    <citation type="submission" date="2023-07" db="EMBL/GenBank/DDBJ databases">
        <title>30 novel species of actinomycetes from the DSMZ collection.</title>
        <authorList>
            <person name="Nouioui I."/>
        </authorList>
    </citation>
    <scope>NUCLEOTIDE SEQUENCE [LARGE SCALE GENOMIC DNA]</scope>
    <source>
        <strain evidence="3">DSM 41979</strain>
    </source>
</reference>
<comment type="caution">
    <text evidence="2">The sequence shown here is derived from an EMBL/GenBank/DDBJ whole genome shotgun (WGS) entry which is preliminary data.</text>
</comment>
<protein>
    <submittedName>
        <fullName evidence="2">Uncharacterized protein</fullName>
    </submittedName>
</protein>
<feature type="compositionally biased region" description="Polar residues" evidence="1">
    <location>
        <begin position="1"/>
        <end position="19"/>
    </location>
</feature>
<organism evidence="2 3">
    <name type="scientific">Streptomyces evansiae</name>
    <dbReference type="NCBI Taxonomy" id="3075535"/>
    <lineage>
        <taxon>Bacteria</taxon>
        <taxon>Bacillati</taxon>
        <taxon>Actinomycetota</taxon>
        <taxon>Actinomycetes</taxon>
        <taxon>Kitasatosporales</taxon>
        <taxon>Streptomycetaceae</taxon>
        <taxon>Streptomyces</taxon>
    </lineage>
</organism>
<dbReference type="Proteomes" id="UP001183610">
    <property type="component" value="Unassembled WGS sequence"/>
</dbReference>
<evidence type="ECO:0000256" key="1">
    <source>
        <dbReference type="SAM" id="MobiDB-lite"/>
    </source>
</evidence>
<accession>A0ABU2R1Q0</accession>
<feature type="region of interest" description="Disordered" evidence="1">
    <location>
        <begin position="1"/>
        <end position="22"/>
    </location>
</feature>
<evidence type="ECO:0000313" key="2">
    <source>
        <dbReference type="EMBL" id="MDT0410176.1"/>
    </source>
</evidence>
<keyword evidence="3" id="KW-1185">Reference proteome</keyword>